<evidence type="ECO:0000313" key="2">
    <source>
        <dbReference type="Proteomes" id="UP000886998"/>
    </source>
</evidence>
<reference evidence="1" key="1">
    <citation type="submission" date="2020-08" db="EMBL/GenBank/DDBJ databases">
        <title>Multicomponent nature underlies the extraordinary mechanical properties of spider dragline silk.</title>
        <authorList>
            <person name="Kono N."/>
            <person name="Nakamura H."/>
            <person name="Mori M."/>
            <person name="Yoshida Y."/>
            <person name="Ohtoshi R."/>
            <person name="Malay A.D."/>
            <person name="Moran D.A.P."/>
            <person name="Tomita M."/>
            <person name="Numata K."/>
            <person name="Arakawa K."/>
        </authorList>
    </citation>
    <scope>NUCLEOTIDE SEQUENCE</scope>
</reference>
<dbReference type="AlphaFoldDB" id="A0A8X7C240"/>
<gene>
    <name evidence="1" type="primary">pol_3225</name>
    <name evidence="1" type="ORF">TNIN_349321</name>
</gene>
<keyword evidence="1" id="KW-0695">RNA-directed DNA polymerase</keyword>
<keyword evidence="1" id="KW-0808">Transferase</keyword>
<comment type="caution">
    <text evidence="1">The sequence shown here is derived from an EMBL/GenBank/DDBJ whole genome shotgun (WGS) entry which is preliminary data.</text>
</comment>
<sequence length="152" mass="17747">MSLPKLSSDHNPILLNFDTTTQFNFPTRNVSTNWESFRNNLNSTIIFTPNTANTGEHIEKQVADFTDKILNAHIAASKPITTQHRHYVSEELRNLFIQRNRARKVWQFTRSPHDKKLLNNLQNKILLKVKSFINKNWENTLNSLDTEDGSLW</sequence>
<feature type="non-terminal residue" evidence="1">
    <location>
        <position position="152"/>
    </location>
</feature>
<dbReference type="EMBL" id="BMAV01007258">
    <property type="protein sequence ID" value="GFY49999.1"/>
    <property type="molecule type" value="Genomic_DNA"/>
</dbReference>
<proteinExistence type="predicted"/>
<dbReference type="Proteomes" id="UP000886998">
    <property type="component" value="Unassembled WGS sequence"/>
</dbReference>
<dbReference type="OrthoDB" id="6469713at2759"/>
<name>A0A8X7C240_9ARAC</name>
<keyword evidence="1" id="KW-0548">Nucleotidyltransferase</keyword>
<evidence type="ECO:0000313" key="1">
    <source>
        <dbReference type="EMBL" id="GFY49999.1"/>
    </source>
</evidence>
<organism evidence="1 2">
    <name type="scientific">Trichonephila inaurata madagascariensis</name>
    <dbReference type="NCBI Taxonomy" id="2747483"/>
    <lineage>
        <taxon>Eukaryota</taxon>
        <taxon>Metazoa</taxon>
        <taxon>Ecdysozoa</taxon>
        <taxon>Arthropoda</taxon>
        <taxon>Chelicerata</taxon>
        <taxon>Arachnida</taxon>
        <taxon>Araneae</taxon>
        <taxon>Araneomorphae</taxon>
        <taxon>Entelegynae</taxon>
        <taxon>Araneoidea</taxon>
        <taxon>Nephilidae</taxon>
        <taxon>Trichonephila</taxon>
        <taxon>Trichonephila inaurata</taxon>
    </lineage>
</organism>
<protein>
    <submittedName>
        <fullName evidence="1">RNA-directed DNA polymerase from mobile element jockey</fullName>
    </submittedName>
</protein>
<accession>A0A8X7C240</accession>
<dbReference type="GO" id="GO:0003964">
    <property type="term" value="F:RNA-directed DNA polymerase activity"/>
    <property type="evidence" value="ECO:0007669"/>
    <property type="project" value="UniProtKB-KW"/>
</dbReference>
<keyword evidence="2" id="KW-1185">Reference proteome</keyword>